<dbReference type="Pfam" id="PF03795">
    <property type="entry name" value="YCII"/>
    <property type="match status" value="1"/>
</dbReference>
<evidence type="ECO:0000313" key="4">
    <source>
        <dbReference type="Proteomes" id="UP000679725"/>
    </source>
</evidence>
<evidence type="ECO:0000313" key="3">
    <source>
        <dbReference type="EMBL" id="CAG5068949.1"/>
    </source>
</evidence>
<protein>
    <recommendedName>
        <fullName evidence="2">YCII-related domain-containing protein</fullName>
    </recommendedName>
</protein>
<evidence type="ECO:0000256" key="1">
    <source>
        <dbReference type="ARBA" id="ARBA00007689"/>
    </source>
</evidence>
<organism evidence="3 4">
    <name type="scientific">Dyadobacter linearis</name>
    <dbReference type="NCBI Taxonomy" id="2823330"/>
    <lineage>
        <taxon>Bacteria</taxon>
        <taxon>Pseudomonadati</taxon>
        <taxon>Bacteroidota</taxon>
        <taxon>Cytophagia</taxon>
        <taxon>Cytophagales</taxon>
        <taxon>Spirosomataceae</taxon>
        <taxon>Dyadobacter</taxon>
    </lineage>
</organism>
<dbReference type="InterPro" id="IPR011008">
    <property type="entry name" value="Dimeric_a/b-barrel"/>
</dbReference>
<sequence length="119" mass="13071">MNMEEYLILMRLDLLTKEAQPSPEQLQEFMKMYNDWVGGIAAQDKFIGGKGLSTEGKVLKSGGIETDGPFVEIKESLAGFIMVKAESLEEATKMAAACPILFGEGNSVEVRKITSVHEK</sequence>
<evidence type="ECO:0000259" key="2">
    <source>
        <dbReference type="Pfam" id="PF03795"/>
    </source>
</evidence>
<dbReference type="Gene3D" id="3.30.70.1060">
    <property type="entry name" value="Dimeric alpha+beta barrel"/>
    <property type="match status" value="1"/>
</dbReference>
<name>A0ABN7R678_9BACT</name>
<dbReference type="InterPro" id="IPR005545">
    <property type="entry name" value="YCII"/>
</dbReference>
<reference evidence="3 4" key="1">
    <citation type="submission" date="2021-04" db="EMBL/GenBank/DDBJ databases">
        <authorList>
            <person name="Rodrigo-Torres L."/>
            <person name="Arahal R. D."/>
            <person name="Lucena T."/>
        </authorList>
    </citation>
    <scope>NUCLEOTIDE SEQUENCE [LARGE SCALE GENOMIC DNA]</scope>
    <source>
        <strain evidence="3 4">CECT 9623</strain>
    </source>
</reference>
<accession>A0ABN7R678</accession>
<comment type="similarity">
    <text evidence="1">Belongs to the YciI family.</text>
</comment>
<gene>
    <name evidence="3" type="ORF">DYBT9623_01682</name>
</gene>
<dbReference type="SUPFAM" id="SSF54909">
    <property type="entry name" value="Dimeric alpha+beta barrel"/>
    <property type="match status" value="1"/>
</dbReference>
<dbReference type="EMBL" id="CAJRAU010000002">
    <property type="protein sequence ID" value="CAG5068949.1"/>
    <property type="molecule type" value="Genomic_DNA"/>
</dbReference>
<comment type="caution">
    <text evidence="3">The sequence shown here is derived from an EMBL/GenBank/DDBJ whole genome shotgun (WGS) entry which is preliminary data.</text>
</comment>
<proteinExistence type="inferred from homology"/>
<keyword evidence="4" id="KW-1185">Reference proteome</keyword>
<dbReference type="Proteomes" id="UP000679725">
    <property type="component" value="Unassembled WGS sequence"/>
</dbReference>
<feature type="domain" description="YCII-related" evidence="2">
    <location>
        <begin position="15"/>
        <end position="112"/>
    </location>
</feature>